<dbReference type="Gene3D" id="3.40.50.1820">
    <property type="entry name" value="alpha/beta hydrolase"/>
    <property type="match status" value="2"/>
</dbReference>
<dbReference type="Gene3D" id="2.60.120.260">
    <property type="entry name" value="Galactose-binding domain-like"/>
    <property type="match status" value="1"/>
</dbReference>
<evidence type="ECO:0000259" key="2">
    <source>
        <dbReference type="SMART" id="SM00939"/>
    </source>
</evidence>
<organism evidence="3 4">
    <name type="scientific">Thiohalocapsa halophila</name>
    <dbReference type="NCBI Taxonomy" id="69359"/>
    <lineage>
        <taxon>Bacteria</taxon>
        <taxon>Pseudomonadati</taxon>
        <taxon>Pseudomonadota</taxon>
        <taxon>Gammaproteobacteria</taxon>
        <taxon>Chromatiales</taxon>
        <taxon>Chromatiaceae</taxon>
        <taxon>Thiohalocapsa</taxon>
    </lineage>
</organism>
<dbReference type="InterPro" id="IPR013736">
    <property type="entry name" value="Xaa-Pro_dipept_C"/>
</dbReference>
<evidence type="ECO:0000313" key="4">
    <source>
        <dbReference type="Proteomes" id="UP000748752"/>
    </source>
</evidence>
<dbReference type="SMART" id="SM00939">
    <property type="entry name" value="PepX_C"/>
    <property type="match status" value="1"/>
</dbReference>
<feature type="domain" description="Xaa-Pro dipeptidyl-peptidase C-terminal" evidence="2">
    <location>
        <begin position="271"/>
        <end position="528"/>
    </location>
</feature>
<dbReference type="InterPro" id="IPR005674">
    <property type="entry name" value="CocE/Ser_esterase"/>
</dbReference>
<comment type="caution">
    <text evidence="3">The sequence shown here is derived from an EMBL/GenBank/DDBJ whole genome shotgun (WGS) entry which is preliminary data.</text>
</comment>
<gene>
    <name evidence="3" type="ORF">CKO31_21110</name>
</gene>
<sequence length="653" mass="73201">MADGTRLAARIWLPEDATGHPVPAILEYIPYRKRDSIRLRDETMHPYFAGHGYAAVRVDLRGSGDSEGLLRDEYLEQELDDGVAVIEWIAAQDWCDGSVGMIGISWGGFNGLQIAALQPEALKAVVSVASSDDRYADDVHHMRGCLLGDNLSWASTMFAYNSLPPDPATVGTRWRDMWLQRLEYSGLWLDEWMRHQHRDAYWRHGSICEDYAAVRCPVMLVSGWADGYSNAVFRMLANLQVPRLGLVGPWSHKYPHIGIPGPAIGFLQEALRWWDHWLKGIDNDVMDAPMLRAWLQESVPPTTRYQERPGRWVGEQSWPSPRIQPLTLRLAPHRLLGADAEAPQTSQYLHSPLGLGLFAGKWCSYAAAPDLPHDQRQEDGGALTYDTAPLAEPLEILGRPTLTLELAADRPVAMVAVRLSDIAPDNKATRVTFGLLNLTHRESSSAPTPLEPGKRYRVEVALNEIGYAFPRGHRVRIAVSTSYWPMAWPAPESVGLTLYPGSSLLSLPVRPPAADDAELRPFEPAEGAAPSASRMLTPGQHTWRVIRDLETDVSTLEVINDNGTRHLAGPALTDSVKALEWYSYRGDEFDSPRGETLWERALARGDWSVRTRTRTVLTCDSECFYLRAELDAWEGDQRVYSRNWDSCIRRNLV</sequence>
<dbReference type="InterPro" id="IPR029058">
    <property type="entry name" value="AB_hydrolase_fold"/>
</dbReference>
<keyword evidence="4" id="KW-1185">Reference proteome</keyword>
<evidence type="ECO:0000313" key="3">
    <source>
        <dbReference type="EMBL" id="MBK1633205.1"/>
    </source>
</evidence>
<proteinExistence type="predicted"/>
<dbReference type="SUPFAM" id="SSF53474">
    <property type="entry name" value="alpha/beta-Hydrolases"/>
    <property type="match status" value="1"/>
</dbReference>
<dbReference type="Pfam" id="PF02129">
    <property type="entry name" value="Peptidase_S15"/>
    <property type="match status" value="1"/>
</dbReference>
<dbReference type="InterPro" id="IPR050585">
    <property type="entry name" value="Xaa-Pro_dipeptidyl-ppase/CocE"/>
</dbReference>
<dbReference type="InterPro" id="IPR000383">
    <property type="entry name" value="Xaa-Pro-like_dom"/>
</dbReference>
<dbReference type="NCBIfam" id="TIGR00976">
    <property type="entry name" value="CocE_NonD"/>
    <property type="match status" value="1"/>
</dbReference>
<keyword evidence="1" id="KW-0378">Hydrolase</keyword>
<name>A0ABS1CMT2_9GAMM</name>
<dbReference type="PANTHER" id="PTHR43056:SF10">
    <property type="entry name" value="COCE_NOND FAMILY, PUTATIVE (AFU_ORTHOLOGUE AFUA_7G00600)-RELATED"/>
    <property type="match status" value="1"/>
</dbReference>
<protein>
    <submittedName>
        <fullName evidence="3">Peptidase S15</fullName>
    </submittedName>
</protein>
<accession>A0ABS1CMT2</accession>
<reference evidence="3 4" key="1">
    <citation type="journal article" date="2020" name="Microorganisms">
        <title>Osmotic Adaptation and Compatible Solute Biosynthesis of Phototrophic Bacteria as Revealed from Genome Analyses.</title>
        <authorList>
            <person name="Imhoff J.F."/>
            <person name="Rahn T."/>
            <person name="Kunzel S."/>
            <person name="Keller A."/>
            <person name="Neulinger S.C."/>
        </authorList>
    </citation>
    <scope>NUCLEOTIDE SEQUENCE [LARGE SCALE GENOMIC DNA]</scope>
    <source>
        <strain evidence="3 4">DSM 6210</strain>
    </source>
</reference>
<dbReference type="SUPFAM" id="SSF49785">
    <property type="entry name" value="Galactose-binding domain-like"/>
    <property type="match status" value="1"/>
</dbReference>
<dbReference type="PANTHER" id="PTHR43056">
    <property type="entry name" value="PEPTIDASE S9 PROLYL OLIGOPEPTIDASE"/>
    <property type="match status" value="1"/>
</dbReference>
<dbReference type="InterPro" id="IPR008979">
    <property type="entry name" value="Galactose-bd-like_sf"/>
</dbReference>
<evidence type="ECO:0000256" key="1">
    <source>
        <dbReference type="ARBA" id="ARBA00022801"/>
    </source>
</evidence>
<dbReference type="EMBL" id="NRRV01000072">
    <property type="protein sequence ID" value="MBK1633205.1"/>
    <property type="molecule type" value="Genomic_DNA"/>
</dbReference>
<dbReference type="Pfam" id="PF08530">
    <property type="entry name" value="PepX_C"/>
    <property type="match status" value="1"/>
</dbReference>
<dbReference type="Proteomes" id="UP000748752">
    <property type="component" value="Unassembled WGS sequence"/>
</dbReference>